<proteinExistence type="predicted"/>
<evidence type="ECO:0000256" key="1">
    <source>
        <dbReference type="SAM" id="MobiDB-lite"/>
    </source>
</evidence>
<evidence type="ECO:0000313" key="2">
    <source>
        <dbReference type="EMBL" id="GAA0474905.1"/>
    </source>
</evidence>
<feature type="region of interest" description="Disordered" evidence="1">
    <location>
        <begin position="1"/>
        <end position="25"/>
    </location>
</feature>
<dbReference type="Proteomes" id="UP001500962">
    <property type="component" value="Unassembled WGS sequence"/>
</dbReference>
<evidence type="ECO:0000313" key="3">
    <source>
        <dbReference type="Proteomes" id="UP001500962"/>
    </source>
</evidence>
<gene>
    <name evidence="2" type="ORF">GCM10008985_34250</name>
</gene>
<sequence>MVPIVGKKMSRTTDVDTPEPAPPTDVATYVYEPIVRQDNETLREIAAWCNDLADHREAQPIEADLDEGDTMVDVEKNEVGEGLIVSKLQQCGKDCGGCPHGPYDWRVTGSGTDRNWECLGRTDER</sequence>
<accession>A0AAV3SLG8</accession>
<dbReference type="AlphaFoldDB" id="A0AAV3SLG8"/>
<protein>
    <submittedName>
        <fullName evidence="2">Uncharacterized protein</fullName>
    </submittedName>
</protein>
<reference evidence="2" key="1">
    <citation type="journal article" date="2014" name="Int. J. Syst. Evol. Microbiol.">
        <title>Complete genome sequence of Corynebacterium casei LMG S-19264T (=DSM 44701T), isolated from a smear-ripened cheese.</title>
        <authorList>
            <consortium name="US DOE Joint Genome Institute (JGI-PGF)"/>
            <person name="Walter F."/>
            <person name="Albersmeier A."/>
            <person name="Kalinowski J."/>
            <person name="Ruckert C."/>
        </authorList>
    </citation>
    <scope>NUCLEOTIDE SEQUENCE</scope>
    <source>
        <strain evidence="2">JCM 12289</strain>
    </source>
</reference>
<name>A0AAV3SLG8_HALDO</name>
<comment type="caution">
    <text evidence="2">The sequence shown here is derived from an EMBL/GenBank/DDBJ whole genome shotgun (WGS) entry which is preliminary data.</text>
</comment>
<reference evidence="2" key="2">
    <citation type="submission" date="2023-12" db="EMBL/GenBank/DDBJ databases">
        <authorList>
            <person name="Sun Q."/>
            <person name="Inoue M."/>
        </authorList>
    </citation>
    <scope>NUCLEOTIDE SEQUENCE</scope>
    <source>
        <strain evidence="2">JCM 12289</strain>
    </source>
</reference>
<organism evidence="2 3">
    <name type="scientific">Halococcus dombrowskii</name>
    <dbReference type="NCBI Taxonomy" id="179637"/>
    <lineage>
        <taxon>Archaea</taxon>
        <taxon>Methanobacteriati</taxon>
        <taxon>Methanobacteriota</taxon>
        <taxon>Stenosarchaea group</taxon>
        <taxon>Halobacteria</taxon>
        <taxon>Halobacteriales</taxon>
        <taxon>Halococcaceae</taxon>
        <taxon>Halococcus</taxon>
    </lineage>
</organism>
<dbReference type="EMBL" id="BAAADN010000077">
    <property type="protein sequence ID" value="GAA0474905.1"/>
    <property type="molecule type" value="Genomic_DNA"/>
</dbReference>